<organism evidence="3 4">
    <name type="scientific">Reichenbachiella carrageenanivorans</name>
    <dbReference type="NCBI Taxonomy" id="2979869"/>
    <lineage>
        <taxon>Bacteria</taxon>
        <taxon>Pseudomonadati</taxon>
        <taxon>Bacteroidota</taxon>
        <taxon>Cytophagia</taxon>
        <taxon>Cytophagales</taxon>
        <taxon>Reichenbachiellaceae</taxon>
        <taxon>Reichenbachiella</taxon>
    </lineage>
</organism>
<evidence type="ECO:0000313" key="3">
    <source>
        <dbReference type="EMBL" id="UXX80190.1"/>
    </source>
</evidence>
<dbReference type="Proteomes" id="UP001062165">
    <property type="component" value="Chromosome"/>
</dbReference>
<dbReference type="RefSeq" id="WP_263051920.1">
    <property type="nucleotide sequence ID" value="NZ_CP106735.1"/>
</dbReference>
<reference evidence="3" key="1">
    <citation type="submission" date="2022-10" db="EMBL/GenBank/DDBJ databases">
        <title>Comparative genomics and taxonomic characterization of three novel marine species of genus Reichenbachiella exhibiting antioxidant and polysaccharide degradation activities.</title>
        <authorList>
            <person name="Muhammad N."/>
            <person name="Lee Y.-J."/>
            <person name="Ko J."/>
            <person name="Kim S.-G."/>
        </authorList>
    </citation>
    <scope>NUCLEOTIDE SEQUENCE</scope>
    <source>
        <strain evidence="3">Wsw4-B4</strain>
    </source>
</reference>
<dbReference type="PANTHER" id="PTHR46118">
    <property type="entry name" value="PROTEIN ABHD11"/>
    <property type="match status" value="1"/>
</dbReference>
<keyword evidence="4" id="KW-1185">Reference proteome</keyword>
<proteinExistence type="predicted"/>
<evidence type="ECO:0000259" key="2">
    <source>
        <dbReference type="Pfam" id="PF00561"/>
    </source>
</evidence>
<dbReference type="PRINTS" id="PR00111">
    <property type="entry name" value="ABHYDROLASE"/>
</dbReference>
<dbReference type="SUPFAM" id="SSF53474">
    <property type="entry name" value="alpha/beta-Hydrolases"/>
    <property type="match status" value="1"/>
</dbReference>
<gene>
    <name evidence="3" type="ORF">N7E81_03630</name>
</gene>
<keyword evidence="1 3" id="KW-0378">Hydrolase</keyword>
<dbReference type="GO" id="GO:0016787">
    <property type="term" value="F:hydrolase activity"/>
    <property type="evidence" value="ECO:0007669"/>
    <property type="project" value="UniProtKB-KW"/>
</dbReference>
<protein>
    <submittedName>
        <fullName evidence="3">Alpha/beta fold hydrolase</fullName>
    </submittedName>
</protein>
<evidence type="ECO:0000313" key="4">
    <source>
        <dbReference type="Proteomes" id="UP001062165"/>
    </source>
</evidence>
<name>A0ABY6D3I7_9BACT</name>
<dbReference type="EMBL" id="CP106735">
    <property type="protein sequence ID" value="UXX80190.1"/>
    <property type="molecule type" value="Genomic_DNA"/>
</dbReference>
<feature type="domain" description="AB hydrolase-1" evidence="2">
    <location>
        <begin position="14"/>
        <end position="113"/>
    </location>
</feature>
<evidence type="ECO:0000256" key="1">
    <source>
        <dbReference type="ARBA" id="ARBA00022801"/>
    </source>
</evidence>
<dbReference type="PANTHER" id="PTHR46118:SF4">
    <property type="entry name" value="PROTEIN ABHD11"/>
    <property type="match status" value="1"/>
</dbReference>
<dbReference type="InterPro" id="IPR000073">
    <property type="entry name" value="AB_hydrolase_1"/>
</dbReference>
<sequence>MEQLNYKRFGEGQPLLILHGFLGSLDNWLTLGKRFAEHYEVILVDQRNHGKSFHSDDFGYDEMVSDLEHLIDHLQLEDPIILGHSMGGKTVMQYAAFHPQKLNKLIVADIGPKAYPVHHDQILSGLNAIPVDKIQSRQEADELLSSYVDNEGTRVFLLKNLKRTSDGFEWKMNLPVLCEKIGEVGKPLIHHLPIDTDTLFIRGGSSDYIPDEDWDDIEEIFPNAELKTIDHAGHWLHAENPDLFYELVTNFLA</sequence>
<dbReference type="InterPro" id="IPR029058">
    <property type="entry name" value="AB_hydrolase_fold"/>
</dbReference>
<accession>A0ABY6D3I7</accession>
<dbReference type="Pfam" id="PF00561">
    <property type="entry name" value="Abhydrolase_1"/>
    <property type="match status" value="1"/>
</dbReference>
<dbReference type="Gene3D" id="3.40.50.1820">
    <property type="entry name" value="alpha/beta hydrolase"/>
    <property type="match status" value="1"/>
</dbReference>